<proteinExistence type="predicted"/>
<reference evidence="2 3" key="1">
    <citation type="journal article" date="2014" name="Genome Announc.">
        <title>Draft genome sequences of the altered schaedler flora, a defined bacterial community from gnotobiotic mice.</title>
        <authorList>
            <person name="Wannemuehler M.J."/>
            <person name="Overstreet A.M."/>
            <person name="Ward D.V."/>
            <person name="Phillips G.J."/>
        </authorList>
    </citation>
    <scope>NUCLEOTIDE SEQUENCE [LARGE SCALE GENOMIC DNA]</scope>
    <source>
        <strain evidence="2 3">ASF492</strain>
    </source>
</reference>
<evidence type="ECO:0000313" key="2">
    <source>
        <dbReference type="EMBL" id="EMZ36390.1"/>
    </source>
</evidence>
<sequence length="104" mass="11315">MPRLDCSVVNCRYNQDHGCTRDNISVGGAGANSTSETCCDSFEEKRSDTMTNSTKEPSLKVNIRCEAKKCMHNDDCTCRADGIDVGGSNACRCEQTACGTFCRK</sequence>
<evidence type="ECO:0000313" key="3">
    <source>
        <dbReference type="Proteomes" id="UP000012589"/>
    </source>
</evidence>
<feature type="domain" description="DUF1540" evidence="1">
    <location>
        <begin position="5"/>
        <end position="42"/>
    </location>
</feature>
<evidence type="ECO:0000259" key="1">
    <source>
        <dbReference type="Pfam" id="PF07561"/>
    </source>
</evidence>
<dbReference type="EMBL" id="AQFT01000023">
    <property type="protein sequence ID" value="EMZ36390.1"/>
    <property type="molecule type" value="Genomic_DNA"/>
</dbReference>
<dbReference type="OrthoDB" id="9792226at2"/>
<feature type="domain" description="DUF1540" evidence="1">
    <location>
        <begin position="63"/>
        <end position="101"/>
    </location>
</feature>
<organism evidence="2 3">
    <name type="scientific">Eubacterium plexicaudatum ASF492</name>
    <dbReference type="NCBI Taxonomy" id="1235802"/>
    <lineage>
        <taxon>Bacteria</taxon>
        <taxon>Bacillati</taxon>
        <taxon>Bacillota</taxon>
        <taxon>Clostridia</taxon>
        <taxon>Eubacteriales</taxon>
        <taxon>Eubacteriaceae</taxon>
        <taxon>Eubacterium</taxon>
    </lineage>
</organism>
<comment type="caution">
    <text evidence="2">The sequence shown here is derived from an EMBL/GenBank/DDBJ whole genome shotgun (WGS) entry which is preliminary data.</text>
</comment>
<dbReference type="Proteomes" id="UP000012589">
    <property type="component" value="Unassembled WGS sequence"/>
</dbReference>
<dbReference type="PATRIC" id="fig|1235802.3.peg.814"/>
<dbReference type="eggNOG" id="ENOG50330E2">
    <property type="taxonomic scope" value="Bacteria"/>
</dbReference>
<gene>
    <name evidence="2" type="ORF">C823_00757</name>
</gene>
<keyword evidence="3" id="KW-1185">Reference proteome</keyword>
<protein>
    <recommendedName>
        <fullName evidence="1">DUF1540 domain-containing protein</fullName>
    </recommendedName>
</protein>
<accession>N2BDH6</accession>
<dbReference type="STRING" id="1235802.C823_00757"/>
<dbReference type="InterPro" id="IPR011437">
    <property type="entry name" value="DUF1540"/>
</dbReference>
<dbReference type="AlphaFoldDB" id="N2BDH6"/>
<dbReference type="Pfam" id="PF07561">
    <property type="entry name" value="DUF1540"/>
    <property type="match status" value="2"/>
</dbReference>
<name>N2BDH6_9FIRM</name>
<dbReference type="HOGENOM" id="CLU_159977_1_0_9"/>